<evidence type="ECO:0000313" key="4">
    <source>
        <dbReference type="Proteomes" id="UP001642405"/>
    </source>
</evidence>
<gene>
    <name evidence="3" type="ORF">SCUCBS95973_009892</name>
</gene>
<dbReference type="InterPro" id="IPR003615">
    <property type="entry name" value="HNH_nuc"/>
</dbReference>
<organism evidence="3 4">
    <name type="scientific">Sporothrix curviconia</name>
    <dbReference type="NCBI Taxonomy" id="1260050"/>
    <lineage>
        <taxon>Eukaryota</taxon>
        <taxon>Fungi</taxon>
        <taxon>Dikarya</taxon>
        <taxon>Ascomycota</taxon>
        <taxon>Pezizomycotina</taxon>
        <taxon>Sordariomycetes</taxon>
        <taxon>Sordariomycetidae</taxon>
        <taxon>Ophiostomatales</taxon>
        <taxon>Ophiostomataceae</taxon>
        <taxon>Sporothrix</taxon>
    </lineage>
</organism>
<evidence type="ECO:0000256" key="1">
    <source>
        <dbReference type="SAM" id="MobiDB-lite"/>
    </source>
</evidence>
<comment type="caution">
    <text evidence="3">The sequence shown here is derived from an EMBL/GenBank/DDBJ whole genome shotgun (WGS) entry which is preliminary data.</text>
</comment>
<dbReference type="Proteomes" id="UP001642405">
    <property type="component" value="Unassembled WGS sequence"/>
</dbReference>
<keyword evidence="4" id="KW-1185">Reference proteome</keyword>
<feature type="compositionally biased region" description="Basic and acidic residues" evidence="1">
    <location>
        <begin position="483"/>
        <end position="513"/>
    </location>
</feature>
<evidence type="ECO:0000313" key="3">
    <source>
        <dbReference type="EMBL" id="CAK7237237.1"/>
    </source>
</evidence>
<proteinExistence type="predicted"/>
<dbReference type="Pfam" id="PF13391">
    <property type="entry name" value="HNH_2"/>
    <property type="match status" value="1"/>
</dbReference>
<feature type="region of interest" description="Disordered" evidence="1">
    <location>
        <begin position="136"/>
        <end position="164"/>
    </location>
</feature>
<protein>
    <recommendedName>
        <fullName evidence="2">HNH nuclease domain-containing protein</fullName>
    </recommendedName>
</protein>
<reference evidence="3 4" key="1">
    <citation type="submission" date="2024-01" db="EMBL/GenBank/DDBJ databases">
        <authorList>
            <person name="Allen C."/>
            <person name="Tagirdzhanova G."/>
        </authorList>
    </citation>
    <scope>NUCLEOTIDE SEQUENCE [LARGE SCALE GENOMIC DNA]</scope>
</reference>
<dbReference type="EMBL" id="CAWUHB010000141">
    <property type="protein sequence ID" value="CAK7237237.1"/>
    <property type="molecule type" value="Genomic_DNA"/>
</dbReference>
<sequence length="558" mass="61943">MASGPADDAHGLLDQFLAQNPPAQLTDALKLFMSAPIPVLSNTTWLPPADEAATRLDLARQLRHNIVDCVPHLDHNFSFTAVQLAAIVVMPLDRLQKFVQETASDLDDFHRLVFARGFVDNTEPLPDALSYFLQGQHPSAPSKKRKTPGQDPQPVEQARGSNAVRGQDYVLRNDQQRRKVRVVVPCLARDEHKCMLSHSMHPEACHIIPFSFNSNRNNLDDYTRRFALCMELISSPLQNTRPSTSLITAGLGASDQYWNMLSISPYLHSWWAKAYWAFQCTGIESSDDGHAVVLVFYWMPHRRGVPRQKVSLEPGATDYQDMMGARGSYGTGRVPGSQSQGFANGIQHDSFRPIVSGQVFRVLLDTLEDAQKMKAMVDIQWACVRVAAMSAAAEPNDLDDDRFGDFPEFAFERRDYEFRVMLLADDQPGPSSKAKDPAEGPARAPSLSQPDTGSSPLPPPDNRSEKAGIVTQLSTKIAMTATRSKDTESAGGEEPKEPEEPKDGKKHWMDALRRKPRGKRGSTVPTTDVVPEPAVKGKLTWKKTLTRFPVRNLLRPGA</sequence>
<evidence type="ECO:0000259" key="2">
    <source>
        <dbReference type="Pfam" id="PF13391"/>
    </source>
</evidence>
<feature type="region of interest" description="Disordered" evidence="1">
    <location>
        <begin position="425"/>
        <end position="530"/>
    </location>
</feature>
<feature type="domain" description="HNH nuclease" evidence="2">
    <location>
        <begin position="194"/>
        <end position="279"/>
    </location>
</feature>
<feature type="compositionally biased region" description="Polar residues" evidence="1">
    <location>
        <begin position="446"/>
        <end position="455"/>
    </location>
</feature>
<accession>A0ABP0CYM8</accession>
<name>A0ABP0CYM8_9PEZI</name>